<comment type="caution">
    <text evidence="5">The sequence shown here is derived from an EMBL/GenBank/DDBJ whole genome shotgun (WGS) entry which is preliminary data.</text>
</comment>
<keyword evidence="3" id="KW-0418">Kinase</keyword>
<keyword evidence="2" id="KW-0547">Nucleotide-binding</keyword>
<dbReference type="Proteomes" id="UP001345219">
    <property type="component" value="Chromosome 24"/>
</dbReference>
<dbReference type="AlphaFoldDB" id="A0AAN7KWQ5"/>
<keyword evidence="4" id="KW-0067">ATP-binding</keyword>
<dbReference type="GO" id="GO:0005524">
    <property type="term" value="F:ATP binding"/>
    <property type="evidence" value="ECO:0007669"/>
    <property type="project" value="UniProtKB-KW"/>
</dbReference>
<dbReference type="Gene3D" id="3.30.200.20">
    <property type="entry name" value="Phosphorylase Kinase, domain 1"/>
    <property type="match status" value="1"/>
</dbReference>
<dbReference type="PANTHER" id="PTHR47973">
    <property type="entry name" value="CYSTEINE-RICH RECEPTOR-LIKE PROTEIN KINASE 3"/>
    <property type="match status" value="1"/>
</dbReference>
<name>A0AAN7KWQ5_9MYRT</name>
<evidence type="ECO:0000313" key="5">
    <source>
        <dbReference type="EMBL" id="KAK4771310.1"/>
    </source>
</evidence>
<evidence type="ECO:0000313" key="6">
    <source>
        <dbReference type="Proteomes" id="UP001345219"/>
    </source>
</evidence>
<dbReference type="EMBL" id="JAXIOK010000005">
    <property type="protein sequence ID" value="KAK4771310.1"/>
    <property type="molecule type" value="Genomic_DNA"/>
</dbReference>
<proteinExistence type="predicted"/>
<dbReference type="InterPro" id="IPR011009">
    <property type="entry name" value="Kinase-like_dom_sf"/>
</dbReference>
<organism evidence="5 6">
    <name type="scientific">Trapa incisa</name>
    <dbReference type="NCBI Taxonomy" id="236973"/>
    <lineage>
        <taxon>Eukaryota</taxon>
        <taxon>Viridiplantae</taxon>
        <taxon>Streptophyta</taxon>
        <taxon>Embryophyta</taxon>
        <taxon>Tracheophyta</taxon>
        <taxon>Spermatophyta</taxon>
        <taxon>Magnoliopsida</taxon>
        <taxon>eudicotyledons</taxon>
        <taxon>Gunneridae</taxon>
        <taxon>Pentapetalae</taxon>
        <taxon>rosids</taxon>
        <taxon>malvids</taxon>
        <taxon>Myrtales</taxon>
        <taxon>Lythraceae</taxon>
        <taxon>Trapa</taxon>
    </lineage>
</organism>
<protein>
    <submittedName>
        <fullName evidence="5">Uncharacterized protein</fullName>
    </submittedName>
</protein>
<keyword evidence="1" id="KW-0808">Transferase</keyword>
<gene>
    <name evidence="5" type="ORF">SAY87_031842</name>
</gene>
<evidence type="ECO:0000256" key="3">
    <source>
        <dbReference type="ARBA" id="ARBA00022777"/>
    </source>
</evidence>
<accession>A0AAN7KWQ5</accession>
<reference evidence="5 6" key="1">
    <citation type="journal article" date="2023" name="Hortic Res">
        <title>Pangenome of water caltrop reveals structural variations and asymmetric subgenome divergence after allopolyploidization.</title>
        <authorList>
            <person name="Zhang X."/>
            <person name="Chen Y."/>
            <person name="Wang L."/>
            <person name="Yuan Y."/>
            <person name="Fang M."/>
            <person name="Shi L."/>
            <person name="Lu R."/>
            <person name="Comes H.P."/>
            <person name="Ma Y."/>
            <person name="Chen Y."/>
            <person name="Huang G."/>
            <person name="Zhou Y."/>
            <person name="Zheng Z."/>
            <person name="Qiu Y."/>
        </authorList>
    </citation>
    <scope>NUCLEOTIDE SEQUENCE [LARGE SCALE GENOMIC DNA]</scope>
    <source>
        <tissue evidence="5">Roots</tissue>
    </source>
</reference>
<dbReference type="SUPFAM" id="SSF56112">
    <property type="entry name" value="Protein kinase-like (PK-like)"/>
    <property type="match status" value="1"/>
</dbReference>
<dbReference type="GO" id="GO:0016301">
    <property type="term" value="F:kinase activity"/>
    <property type="evidence" value="ECO:0007669"/>
    <property type="project" value="UniProtKB-KW"/>
</dbReference>
<evidence type="ECO:0000256" key="2">
    <source>
        <dbReference type="ARBA" id="ARBA00022741"/>
    </source>
</evidence>
<evidence type="ECO:0000256" key="4">
    <source>
        <dbReference type="ARBA" id="ARBA00022840"/>
    </source>
</evidence>
<keyword evidence="6" id="KW-1185">Reference proteome</keyword>
<dbReference type="InterPro" id="IPR052059">
    <property type="entry name" value="CR_Ser/Thr_kinase"/>
</dbReference>
<sequence>MISELRLGEKVDEEGEGGDMSLGCCGGFHYCRGRDDASQSQSNVIAPNNVRIFSYKSLRSATENFHPSCQIGGGGFGVVYKTWKLREEERLLEIVDSELSDYPEDEVLRFIIVGLFCTQAASSQRPSMKQVVKMLTKEVHLNPKALTEPGVYRAHLPRRLGPGAFSEASSSRALKGKNSMNPNVSATHCSFDSVASEILPR</sequence>
<evidence type="ECO:0000256" key="1">
    <source>
        <dbReference type="ARBA" id="ARBA00022679"/>
    </source>
</evidence>